<keyword evidence="1" id="KW-0812">Transmembrane</keyword>
<gene>
    <name evidence="2" type="ORF">CC85DRAFT_144802</name>
</gene>
<evidence type="ECO:0000256" key="1">
    <source>
        <dbReference type="SAM" id="Phobius"/>
    </source>
</evidence>
<keyword evidence="3" id="KW-1185">Reference proteome</keyword>
<dbReference type="AlphaFoldDB" id="A0A0J0XHN3"/>
<dbReference type="GeneID" id="28980152"/>
<name>A0A0J0XHN3_9TREE</name>
<dbReference type="RefSeq" id="XP_018277126.1">
    <property type="nucleotide sequence ID" value="XM_018419549.1"/>
</dbReference>
<feature type="transmembrane region" description="Helical" evidence="1">
    <location>
        <begin position="106"/>
        <end position="131"/>
    </location>
</feature>
<protein>
    <submittedName>
        <fullName evidence="2">Uncharacterized protein</fullName>
    </submittedName>
</protein>
<reference evidence="2 3" key="1">
    <citation type="submission" date="2015-03" db="EMBL/GenBank/DDBJ databases">
        <title>Genomics and transcriptomics of the oil-accumulating basidiomycete yeast T. oleaginosus allow insights into substrate utilization and the diverse evolutionary trajectories of mating systems in fungi.</title>
        <authorList>
            <consortium name="DOE Joint Genome Institute"/>
            <person name="Kourist R."/>
            <person name="Kracht O."/>
            <person name="Bracharz F."/>
            <person name="Lipzen A."/>
            <person name="Nolan M."/>
            <person name="Ohm R."/>
            <person name="Grigoriev I."/>
            <person name="Sun S."/>
            <person name="Heitman J."/>
            <person name="Bruck T."/>
            <person name="Nowrousian M."/>
        </authorList>
    </citation>
    <scope>NUCLEOTIDE SEQUENCE [LARGE SCALE GENOMIC DNA]</scope>
    <source>
        <strain evidence="2 3">IBC0246</strain>
    </source>
</reference>
<sequence>MALAAPHTLGAGRTRFLRKCASLFVRHVLCTASCHPTLHKLRLIVLPILFPKFTMTYEPLQDCEGTSLPPQTRLARFTASLASMRDTGARFLGRLLTFCLDYFGEIVGFLLIGAFVCLWAYIFFGNIWAFLTYDAAGEAKKAEAALAARNAALIKPIMDKLAELERDIGLLQQAVDKLDGRRHEP</sequence>
<evidence type="ECO:0000313" key="3">
    <source>
        <dbReference type="Proteomes" id="UP000053611"/>
    </source>
</evidence>
<dbReference type="EMBL" id="KQ087231">
    <property type="protein sequence ID" value="KLT40635.1"/>
    <property type="molecule type" value="Genomic_DNA"/>
</dbReference>
<organism evidence="2 3">
    <name type="scientific">Cutaneotrichosporon oleaginosum</name>
    <dbReference type="NCBI Taxonomy" id="879819"/>
    <lineage>
        <taxon>Eukaryota</taxon>
        <taxon>Fungi</taxon>
        <taxon>Dikarya</taxon>
        <taxon>Basidiomycota</taxon>
        <taxon>Agaricomycotina</taxon>
        <taxon>Tremellomycetes</taxon>
        <taxon>Trichosporonales</taxon>
        <taxon>Trichosporonaceae</taxon>
        <taxon>Cutaneotrichosporon</taxon>
    </lineage>
</organism>
<evidence type="ECO:0000313" key="2">
    <source>
        <dbReference type="EMBL" id="KLT40635.1"/>
    </source>
</evidence>
<proteinExistence type="predicted"/>
<keyword evidence="1" id="KW-0472">Membrane</keyword>
<accession>A0A0J0XHN3</accession>
<dbReference type="Proteomes" id="UP000053611">
    <property type="component" value="Unassembled WGS sequence"/>
</dbReference>
<keyword evidence="1" id="KW-1133">Transmembrane helix</keyword>